<gene>
    <name evidence="1" type="ORF">K441DRAFT_670812</name>
</gene>
<protein>
    <submittedName>
        <fullName evidence="1">Uncharacterized protein</fullName>
    </submittedName>
</protein>
<sequence length="760" mass="83639">MNSPRQISLDKVKYHTNCDRPASTEGHQLKKHIFRLDKAIQTPAVTRPQSLTSPEIPRLISSLRATSSGPLNIASASLIDETGTSPTYASSPHWRMFNEDVQEDHGSFIVETPTTESDRTKEDVDLDMPKRNLISHFNEIAYAGSEANEPPQNIGPILSKIPGFGFFGLGIPTEDTGIANTVSASRTPHGSVKVRKSNQTRYSPQREPIDLGKVASASRSIEVTMNEINTKARGLEELRNVLQENPVFSTPPASNFTVKGGFNPVDYSLNTNAELQAMIEERNMPKRHEGKNNMIKRLRMWDEYGISPETSSPTKSAPKNRRSALQSMVKERGLSLREKESSYRLAKRIEAHDRKTKASTPDNENSNATTTVPYTPHPNKPAQTLLNTPGNIPGASILSSPAFIPMTYGPETRAQLRQLLVDHKLDPGSLKDNKSKLQRKLQENDVESAANHDKLDTPQIDVLIKQRETKVHLKGSKLERIQLLEELDSRRIPAAFTTPTKSSGKASIDAGTPGIQLEENKIVTKKPLELITQVANDSVKLPSAGDFPKSGNLMAELENKSTAHPYTNEDEPRANKTAHSNSRYSSPLSELSDRDFGSLYLAGTRAIQTQMSHASQTPVAPPSRAIRKAKLDYKVKRRAIKRSRPKTKDKDFKAGEDFSSNEGASRRKKRRTGITGKTKPHPSSITGLSMNSDHFSSNKSNDGQVGHITELVHSGAVDRLDSSSGADTFEVQAGEHRSPGKPSGSRQFLVSDTGNLLPDS</sequence>
<proteinExistence type="predicted"/>
<dbReference type="Proteomes" id="UP000250078">
    <property type="component" value="Unassembled WGS sequence"/>
</dbReference>
<reference evidence="1 2" key="1">
    <citation type="journal article" date="2016" name="Nat. Commun.">
        <title>Ectomycorrhizal ecology is imprinted in the genome of the dominant symbiotic fungus Cenococcum geophilum.</title>
        <authorList>
            <consortium name="DOE Joint Genome Institute"/>
            <person name="Peter M."/>
            <person name="Kohler A."/>
            <person name="Ohm R.A."/>
            <person name="Kuo A."/>
            <person name="Krutzmann J."/>
            <person name="Morin E."/>
            <person name="Arend M."/>
            <person name="Barry K.W."/>
            <person name="Binder M."/>
            <person name="Choi C."/>
            <person name="Clum A."/>
            <person name="Copeland A."/>
            <person name="Grisel N."/>
            <person name="Haridas S."/>
            <person name="Kipfer T."/>
            <person name="LaButti K."/>
            <person name="Lindquist E."/>
            <person name="Lipzen A."/>
            <person name="Maire R."/>
            <person name="Meier B."/>
            <person name="Mihaltcheva S."/>
            <person name="Molinier V."/>
            <person name="Murat C."/>
            <person name="Poggeler S."/>
            <person name="Quandt C.A."/>
            <person name="Sperisen C."/>
            <person name="Tritt A."/>
            <person name="Tisserant E."/>
            <person name="Crous P.W."/>
            <person name="Henrissat B."/>
            <person name="Nehls U."/>
            <person name="Egli S."/>
            <person name="Spatafora J.W."/>
            <person name="Grigoriev I.V."/>
            <person name="Martin F.M."/>
        </authorList>
    </citation>
    <scope>NUCLEOTIDE SEQUENCE [LARGE SCALE GENOMIC DNA]</scope>
    <source>
        <strain evidence="1 2">1.58</strain>
    </source>
</reference>
<evidence type="ECO:0000313" key="2">
    <source>
        <dbReference type="Proteomes" id="UP000250078"/>
    </source>
</evidence>
<organism evidence="1 2">
    <name type="scientific">Cenococcum geophilum 1.58</name>
    <dbReference type="NCBI Taxonomy" id="794803"/>
    <lineage>
        <taxon>Eukaryota</taxon>
        <taxon>Fungi</taxon>
        <taxon>Dikarya</taxon>
        <taxon>Ascomycota</taxon>
        <taxon>Pezizomycotina</taxon>
        <taxon>Dothideomycetes</taxon>
        <taxon>Pleosporomycetidae</taxon>
        <taxon>Gloniales</taxon>
        <taxon>Gloniaceae</taxon>
        <taxon>Cenococcum</taxon>
    </lineage>
</organism>
<name>A0ACC8EM80_9PEZI</name>
<accession>A0ACC8EM80</accession>
<keyword evidence="2" id="KW-1185">Reference proteome</keyword>
<evidence type="ECO:0000313" key="1">
    <source>
        <dbReference type="EMBL" id="OCK87410.1"/>
    </source>
</evidence>
<dbReference type="EMBL" id="KV748261">
    <property type="protein sequence ID" value="OCK87410.1"/>
    <property type="molecule type" value="Genomic_DNA"/>
</dbReference>